<dbReference type="InterPro" id="IPR046349">
    <property type="entry name" value="C1-like_sf"/>
</dbReference>
<dbReference type="InterPro" id="IPR008936">
    <property type="entry name" value="Rho_GTPase_activation_prot"/>
</dbReference>
<dbReference type="PROSITE" id="PS50238">
    <property type="entry name" value="RHOGAP"/>
    <property type="match status" value="2"/>
</dbReference>
<feature type="domain" description="Rho-GAP" evidence="6">
    <location>
        <begin position="979"/>
        <end position="1166"/>
    </location>
</feature>
<keyword evidence="1" id="KW-0479">Metal-binding</keyword>
<dbReference type="InterPro" id="IPR002219">
    <property type="entry name" value="PKC_DAG/PE"/>
</dbReference>
<protein>
    <submittedName>
        <fullName evidence="8">Phorbol-ester/DAG-type domain-containing protein</fullName>
    </submittedName>
</protein>
<dbReference type="Pfam" id="PF00130">
    <property type="entry name" value="C1_1"/>
    <property type="match status" value="1"/>
</dbReference>
<evidence type="ECO:0000256" key="4">
    <source>
        <dbReference type="SAM" id="MobiDB-lite"/>
    </source>
</evidence>
<dbReference type="SMART" id="SM00324">
    <property type="entry name" value="RhoGAP"/>
    <property type="match status" value="2"/>
</dbReference>
<dbReference type="Gene3D" id="1.10.555.10">
    <property type="entry name" value="Rho GTPase activation protein"/>
    <property type="match status" value="2"/>
</dbReference>
<evidence type="ECO:0000256" key="3">
    <source>
        <dbReference type="SAM" id="Coils"/>
    </source>
</evidence>
<dbReference type="Pfam" id="PF00620">
    <property type="entry name" value="RhoGAP"/>
    <property type="match status" value="2"/>
</dbReference>
<feature type="region of interest" description="Disordered" evidence="4">
    <location>
        <begin position="1193"/>
        <end position="1234"/>
    </location>
</feature>
<dbReference type="SUPFAM" id="SSF48350">
    <property type="entry name" value="GTPase activation domain, GAP"/>
    <property type="match status" value="2"/>
</dbReference>
<dbReference type="GO" id="GO:0097149">
    <property type="term" value="C:centralspindlin complex"/>
    <property type="evidence" value="ECO:0007669"/>
    <property type="project" value="TreeGrafter"/>
</dbReference>
<accession>A0A158Q782</accession>
<dbReference type="WBParaSite" id="EEL_0000380701-mRNA-1">
    <property type="protein sequence ID" value="EEL_0000380701-mRNA-1"/>
    <property type="gene ID" value="EEL_0000380701"/>
</dbReference>
<keyword evidence="7" id="KW-1185">Reference proteome</keyword>
<organism evidence="7 8">
    <name type="scientific">Elaeophora elaphi</name>
    <dbReference type="NCBI Taxonomy" id="1147741"/>
    <lineage>
        <taxon>Eukaryota</taxon>
        <taxon>Metazoa</taxon>
        <taxon>Ecdysozoa</taxon>
        <taxon>Nematoda</taxon>
        <taxon>Chromadorea</taxon>
        <taxon>Rhabditida</taxon>
        <taxon>Spirurina</taxon>
        <taxon>Spiruromorpha</taxon>
        <taxon>Filarioidea</taxon>
        <taxon>Onchocercidae</taxon>
        <taxon>Elaeophora</taxon>
    </lineage>
</organism>
<feature type="compositionally biased region" description="Polar residues" evidence="4">
    <location>
        <begin position="1197"/>
        <end position="1209"/>
    </location>
</feature>
<dbReference type="PANTHER" id="PTHR46199:SF3">
    <property type="entry name" value="RAC GTPASE-ACTIVATING PROTEIN 1"/>
    <property type="match status" value="1"/>
</dbReference>
<keyword evidence="2" id="KW-0862">Zinc</keyword>
<reference evidence="8" key="1">
    <citation type="submission" date="2016-04" db="UniProtKB">
        <authorList>
            <consortium name="WormBaseParasite"/>
        </authorList>
    </citation>
    <scope>IDENTIFICATION</scope>
</reference>
<dbReference type="Proteomes" id="UP000050640">
    <property type="component" value="Unplaced"/>
</dbReference>
<dbReference type="SUPFAM" id="SSF57889">
    <property type="entry name" value="Cysteine-rich domain"/>
    <property type="match status" value="2"/>
</dbReference>
<dbReference type="GO" id="GO:0007266">
    <property type="term" value="P:Rho protein signal transduction"/>
    <property type="evidence" value="ECO:0007669"/>
    <property type="project" value="TreeGrafter"/>
</dbReference>
<dbReference type="PROSITE" id="PS50081">
    <property type="entry name" value="ZF_DAG_PE_2"/>
    <property type="match status" value="2"/>
</dbReference>
<evidence type="ECO:0000256" key="2">
    <source>
        <dbReference type="ARBA" id="ARBA00022833"/>
    </source>
</evidence>
<dbReference type="STRING" id="1147741.A0A158Q782"/>
<dbReference type="PROSITE" id="PS00479">
    <property type="entry name" value="ZF_DAG_PE_1"/>
    <property type="match status" value="2"/>
</dbReference>
<dbReference type="GO" id="GO:0005096">
    <property type="term" value="F:GTPase activator activity"/>
    <property type="evidence" value="ECO:0007669"/>
    <property type="project" value="TreeGrafter"/>
</dbReference>
<evidence type="ECO:0000259" key="6">
    <source>
        <dbReference type="PROSITE" id="PS50238"/>
    </source>
</evidence>
<feature type="domain" description="Phorbol-ester/DAG-type" evidence="5">
    <location>
        <begin position="914"/>
        <end position="964"/>
    </location>
</feature>
<dbReference type="GO" id="GO:0032154">
    <property type="term" value="C:cleavage furrow"/>
    <property type="evidence" value="ECO:0007669"/>
    <property type="project" value="TreeGrafter"/>
</dbReference>
<evidence type="ECO:0000259" key="5">
    <source>
        <dbReference type="PROSITE" id="PS50081"/>
    </source>
</evidence>
<dbReference type="CDD" id="cd20821">
    <property type="entry name" value="C1_MgcRacGAP"/>
    <property type="match status" value="1"/>
</dbReference>
<dbReference type="GO" id="GO:0051256">
    <property type="term" value="P:mitotic spindle midzone assembly"/>
    <property type="evidence" value="ECO:0007669"/>
    <property type="project" value="TreeGrafter"/>
</dbReference>
<dbReference type="GO" id="GO:0030496">
    <property type="term" value="C:midbody"/>
    <property type="evidence" value="ECO:0007669"/>
    <property type="project" value="TreeGrafter"/>
</dbReference>
<dbReference type="GO" id="GO:0051233">
    <property type="term" value="C:spindle midzone"/>
    <property type="evidence" value="ECO:0007669"/>
    <property type="project" value="TreeGrafter"/>
</dbReference>
<dbReference type="GO" id="GO:0000281">
    <property type="term" value="P:mitotic cytokinesis"/>
    <property type="evidence" value="ECO:0007669"/>
    <property type="project" value="TreeGrafter"/>
</dbReference>
<feature type="coiled-coil region" evidence="3">
    <location>
        <begin position="634"/>
        <end position="710"/>
    </location>
</feature>
<feature type="domain" description="Phorbol-ester/DAG-type" evidence="5">
    <location>
        <begin position="322"/>
        <end position="372"/>
    </location>
</feature>
<dbReference type="CDD" id="cd00029">
    <property type="entry name" value="C1"/>
    <property type="match status" value="1"/>
</dbReference>
<evidence type="ECO:0000256" key="1">
    <source>
        <dbReference type="ARBA" id="ARBA00022723"/>
    </source>
</evidence>
<sequence>MDKIVCSDRSREILKEYNENNRFAMTLIEMQDKMDILKVLDLLEQMRRNWNYEKMRAEAMEEELDQRNKEKDGMRKEIRIYREQLRDARTQIATLMSDRKSMEYDIAEWERKFELVNDLLKEQSHLSMEDRQRLFGNGSTLNKKSATIRGTRSTRLNFSHDSSDEGNIDYDKTADTYDISSNEMDESRLRSGKFRSRSMVSLTAKRTSAVASKRAKKSMLIDTVEEEVETPSKRAKGETETHNTVMAAVNAGRNELSTAKVSTRNSMNRSLSAANIFDKSEGTLTLTANMLTPRCGTSSIDLRTPLSGVKTWTHGASISTRPHVYTNHSSILGDHCGVCNGWIGIVGKQAYKCCDCGLHIHKACINNAPVPCVPRTPTSRTPAKQRPRLKDLCPSIQPMIPRTIIHCILALEKDRLFSEGIYRIPGLSCVCPSRITSRDDSQVQKLLNEFQTGRSIPKLEYHDTETITSCVKQFLIKLRDPVIPSTSWEEFVNAAETNDIEALNHSIIDLPYPNRDTLAFLCAHFQKICENSIQNKMPPNVLARCVAAMIVGPAPPHVVKDDEEKKQVMVMLALLKMPSDYWPKFYNFDNGVPLINSPKSRIILNEYAGTISIAKFLAEGQNTHTEFIHLLDIMENIRQNWNAEKSRADALQEQMNTREYDYDGLRQENRMYKEQLRDARAQIALLMSDKQNLERDMVELERKFALVNELLKNDQSLLKAEDRQKLSFLDRKPPFRAPVTTEGQTHHVRISRTLSRGEDIDYDKTGDSMDISYDDSEESHLRNGKVYRRSRSLANLPSTQNSVATMKRSKEPKRMNIVTPCKRSKDGTETIITTTTITVDSEGRKPPRASVSLRRSNRSMSESNILNQNEETTTESTTKFSAITPRCGASALDLHTPCTAIKTWTNGSSIESRPHTFVNFTSILGDRCEVCNRWIGLTGKAAYKCADCGIRLHKLCTSNAPIPCVPRTATPRTPGKQRPRLKDFCPSTQPMIPSLIIHCVLALDKDRLSTEGIYRIPGQESLVVKLLNEFKNSRSLPKLEYHDTETITGCIKRFLREIRDPVIPMSSWDEFISAAERDDFEALNRSVMDLPFPNRDTLAFLCSHFQRVCDNRSRNKMSPEVLARCIAPTMIGHPPSRVTSIAQNAEHIGKQIMVMLALLKMPQNYWSKFFAFDQERPLLKTPASGPTAAIYSRESKTPVQSSFKISSNNGRKDPNKSMLGPVQTPPSGNHPKEFEPLCNKRGKFYLRRFEYSRLNCGSVVFETCLL</sequence>
<dbReference type="AlphaFoldDB" id="A0A158Q782"/>
<dbReference type="Gene3D" id="3.30.60.20">
    <property type="match status" value="2"/>
</dbReference>
<dbReference type="GO" id="GO:0005634">
    <property type="term" value="C:nucleus"/>
    <property type="evidence" value="ECO:0007669"/>
    <property type="project" value="TreeGrafter"/>
</dbReference>
<dbReference type="GO" id="GO:0046872">
    <property type="term" value="F:metal ion binding"/>
    <property type="evidence" value="ECO:0007669"/>
    <property type="project" value="UniProtKB-KW"/>
</dbReference>
<dbReference type="PANTHER" id="PTHR46199">
    <property type="entry name" value="RAC GTPASE-ACTIVATING PROTEIN 1"/>
    <property type="match status" value="1"/>
</dbReference>
<feature type="domain" description="Rho-GAP" evidence="6">
    <location>
        <begin position="387"/>
        <end position="582"/>
    </location>
</feature>
<feature type="coiled-coil region" evidence="3">
    <location>
        <begin position="52"/>
        <end position="98"/>
    </location>
</feature>
<name>A0A158Q782_9BILA</name>
<evidence type="ECO:0000313" key="8">
    <source>
        <dbReference type="WBParaSite" id="EEL_0000380701-mRNA-1"/>
    </source>
</evidence>
<dbReference type="SMART" id="SM00109">
    <property type="entry name" value="C1"/>
    <property type="match status" value="2"/>
</dbReference>
<keyword evidence="3" id="KW-0175">Coiled coil</keyword>
<proteinExistence type="predicted"/>
<dbReference type="InterPro" id="IPR000198">
    <property type="entry name" value="RhoGAP_dom"/>
</dbReference>
<evidence type="ECO:0000313" key="7">
    <source>
        <dbReference type="Proteomes" id="UP000050640"/>
    </source>
</evidence>